<comment type="function">
    <text evidence="4">Catalyzes two steps in the biosynthesis of coenzyme A. In the first step cysteine is conjugated to 4'-phosphopantothenate to form 4-phosphopantothenoylcysteine, in the latter compound is decarboxylated to form 4'-phosphopantotheine.</text>
</comment>
<dbReference type="InterPro" id="IPR007085">
    <property type="entry name" value="DNA/pantothenate-metab_flavo_C"/>
</dbReference>
<evidence type="ECO:0000256" key="1">
    <source>
        <dbReference type="ARBA" id="ARBA00022793"/>
    </source>
</evidence>
<keyword evidence="3 4" id="KW-0436">Ligase</keyword>
<dbReference type="GO" id="GO:0004632">
    <property type="term" value="F:phosphopantothenate--cysteine ligase activity"/>
    <property type="evidence" value="ECO:0007669"/>
    <property type="project" value="UniProtKB-UniRule"/>
</dbReference>
<name>D6CKW4_THIA3</name>
<gene>
    <name evidence="7" type="primary">dfp</name>
    <name evidence="3" type="synonym">coaBC</name>
    <name evidence="7" type="ordered locus">THI_1019</name>
    <name evidence="8" type="ORF">THICB1_100279</name>
</gene>
<feature type="region of interest" description="Phosphopantothenate--cysteine ligase" evidence="3">
    <location>
        <begin position="195"/>
        <end position="404"/>
    </location>
</feature>
<comment type="cofactor">
    <cofactor evidence="3">
        <name>Mg(2+)</name>
        <dbReference type="ChEBI" id="CHEBI:18420"/>
    </cofactor>
</comment>
<dbReference type="EMBL" id="FP475956">
    <property type="protein sequence ID" value="CAZ87717.1"/>
    <property type="molecule type" value="Genomic_DNA"/>
</dbReference>
<dbReference type="GO" id="GO:0046872">
    <property type="term" value="F:metal ion binding"/>
    <property type="evidence" value="ECO:0007669"/>
    <property type="project" value="UniProtKB-KW"/>
</dbReference>
<keyword evidence="3" id="KW-0511">Multifunctional enzyme</keyword>
<keyword evidence="3" id="KW-0460">Magnesium</keyword>
<comment type="caution">
    <text evidence="3">Lacks conserved residue(s) required for the propagation of feature annotation.</text>
</comment>
<dbReference type="EC" id="6.3.2.5" evidence="3"/>
<dbReference type="InterPro" id="IPR035929">
    <property type="entry name" value="CoaB-like_sf"/>
</dbReference>
<feature type="binding site" evidence="3">
    <location>
        <position position="329"/>
    </location>
    <ligand>
        <name>CTP</name>
        <dbReference type="ChEBI" id="CHEBI:37563"/>
    </ligand>
</feature>
<dbReference type="EC" id="4.1.1.36" evidence="3"/>
<keyword evidence="3" id="KW-0479">Metal-binding</keyword>
<evidence type="ECO:0000313" key="10">
    <source>
        <dbReference type="Proteomes" id="UP000078599"/>
    </source>
</evidence>
<dbReference type="PANTHER" id="PTHR14359:SF6">
    <property type="entry name" value="PHOSPHOPANTOTHENOYLCYSTEINE DECARBOXYLASE"/>
    <property type="match status" value="1"/>
</dbReference>
<dbReference type="GO" id="GO:0004633">
    <property type="term" value="F:phosphopantothenoylcysteine decarboxylase activity"/>
    <property type="evidence" value="ECO:0007669"/>
    <property type="project" value="UniProtKB-UniRule"/>
</dbReference>
<keyword evidence="3 4" id="KW-0288">FMN</keyword>
<dbReference type="Proteomes" id="UP000002372">
    <property type="component" value="Chromosome"/>
</dbReference>
<evidence type="ECO:0000256" key="4">
    <source>
        <dbReference type="RuleBase" id="RU364078"/>
    </source>
</evidence>
<dbReference type="Gene3D" id="3.40.50.10300">
    <property type="entry name" value="CoaB-like"/>
    <property type="match status" value="1"/>
</dbReference>
<dbReference type="GO" id="GO:0071513">
    <property type="term" value="C:phosphopantothenoylcysteine decarboxylase complex"/>
    <property type="evidence" value="ECO:0007669"/>
    <property type="project" value="TreeGrafter"/>
</dbReference>
<evidence type="ECO:0000313" key="7">
    <source>
        <dbReference type="EMBL" id="CAZ87717.1"/>
    </source>
</evidence>
<keyword evidence="10" id="KW-1185">Reference proteome</keyword>
<reference key="1">
    <citation type="submission" date="2009-07" db="EMBL/GenBank/DDBJ databases">
        <authorList>
            <person name="Genoscope - CEA"/>
        </authorList>
    </citation>
    <scope>NUCLEOTIDE SEQUENCE</scope>
    <source>
        <strain>3As</strain>
    </source>
</reference>
<evidence type="ECO:0000313" key="9">
    <source>
        <dbReference type="Proteomes" id="UP000002372"/>
    </source>
</evidence>
<feature type="domain" description="Flavoprotein" evidence="5">
    <location>
        <begin position="11"/>
        <end position="183"/>
    </location>
</feature>
<dbReference type="SUPFAM" id="SSF102645">
    <property type="entry name" value="CoaB-like"/>
    <property type="match status" value="1"/>
</dbReference>
<reference evidence="9" key="2">
    <citation type="journal article" date="2010" name="PLoS Genet.">
        <title>Structure, function, and evolution of the Thiomonas spp. genome.</title>
        <authorList>
            <person name="Arsene-Ploetze F."/>
            <person name="Koechler S."/>
            <person name="Marchal M."/>
            <person name="Coppee J.Y."/>
            <person name="Chandler M."/>
            <person name="Bonnefoy V."/>
            <person name="Brochier-Armanet C."/>
            <person name="Barakat M."/>
            <person name="Barbe V."/>
            <person name="Battaglia-Brunet F."/>
            <person name="Bruneel O."/>
            <person name="Bryan C.G."/>
            <person name="Cleiss-Arnold J."/>
            <person name="Cruveiller S."/>
            <person name="Erhardt M."/>
            <person name="Heinrich-Salmeron A."/>
            <person name="Hommais F."/>
            <person name="Joulian C."/>
            <person name="Krin E."/>
            <person name="Lieutaud A."/>
            <person name="Lievremont D."/>
            <person name="Michel C."/>
            <person name="Muller D."/>
            <person name="Ortet P."/>
            <person name="Proux C."/>
            <person name="Siguier P."/>
            <person name="Roche D."/>
            <person name="Rouy Z."/>
            <person name="Salvignol G."/>
            <person name="Slyemi D."/>
            <person name="Talla E."/>
            <person name="Weiss S."/>
            <person name="Weissenbach J."/>
            <person name="Medigue C."/>
            <person name="Bertin P.N."/>
        </authorList>
    </citation>
    <scope>NUCLEOTIDE SEQUENCE [LARGE SCALE GENOMIC DNA]</scope>
    <source>
        <strain evidence="9">DSM 22701 / CIP 110005 / 3As</strain>
    </source>
</reference>
<feature type="binding site" evidence="3">
    <location>
        <position position="283"/>
    </location>
    <ligand>
        <name>CTP</name>
        <dbReference type="ChEBI" id="CHEBI:37563"/>
    </ligand>
</feature>
<dbReference type="NCBIfam" id="TIGR00521">
    <property type="entry name" value="coaBC_dfp"/>
    <property type="match status" value="1"/>
</dbReference>
<feature type="binding site" evidence="3">
    <location>
        <position position="347"/>
    </location>
    <ligand>
        <name>CTP</name>
        <dbReference type="ChEBI" id="CHEBI:37563"/>
    </ligand>
</feature>
<dbReference type="Proteomes" id="UP000078599">
    <property type="component" value="Unassembled WGS sequence"/>
</dbReference>
<dbReference type="Pfam" id="PF04127">
    <property type="entry name" value="DFP"/>
    <property type="match status" value="1"/>
</dbReference>
<dbReference type="InterPro" id="IPR003382">
    <property type="entry name" value="Flavoprotein"/>
</dbReference>
<comment type="similarity">
    <text evidence="3 4">In the N-terminal section; belongs to the HFCD (homo-oligomeric flavin containing Cys decarboxylase) superfamily.</text>
</comment>
<evidence type="ECO:0000256" key="2">
    <source>
        <dbReference type="ARBA" id="ARBA00023239"/>
    </source>
</evidence>
<feature type="region of interest" description="Phosphopantothenoylcysteine decarboxylase" evidence="3">
    <location>
        <begin position="1"/>
        <end position="194"/>
    </location>
</feature>
<comment type="catalytic activity">
    <reaction evidence="3 4">
        <text>N-[(R)-4-phosphopantothenoyl]-L-cysteine + H(+) = (R)-4'-phosphopantetheine + CO2</text>
        <dbReference type="Rhea" id="RHEA:16793"/>
        <dbReference type="ChEBI" id="CHEBI:15378"/>
        <dbReference type="ChEBI" id="CHEBI:16526"/>
        <dbReference type="ChEBI" id="CHEBI:59458"/>
        <dbReference type="ChEBI" id="CHEBI:61723"/>
        <dbReference type="EC" id="4.1.1.36"/>
    </reaction>
</comment>
<evidence type="ECO:0000256" key="3">
    <source>
        <dbReference type="HAMAP-Rule" id="MF_02225"/>
    </source>
</evidence>
<comment type="function">
    <text evidence="3">Catalyzes two sequential steps in the biosynthesis of coenzyme A. In the first step cysteine is conjugated to 4'-phosphopantothenate to form 4-phosphopantothenoylcysteine. In the second step the latter compound is decarboxylated to form 4'-phosphopantotheine.</text>
</comment>
<dbReference type="AlphaFoldDB" id="D6CKW4"/>
<protein>
    <recommendedName>
        <fullName evidence="3">Coenzyme A biosynthesis bifunctional protein CoaBC</fullName>
    </recommendedName>
    <alternativeName>
        <fullName evidence="3">DNA/pantothenate metabolism flavoprotein</fullName>
    </alternativeName>
    <alternativeName>
        <fullName evidence="3">Phosphopantothenoylcysteine synthetase/decarboxylase</fullName>
        <shortName evidence="3">PPCS-PPCDC</shortName>
    </alternativeName>
    <domain>
        <recommendedName>
            <fullName evidence="3">Phosphopantothenoylcysteine decarboxylase</fullName>
            <shortName evidence="3">PPC decarboxylase</shortName>
            <shortName evidence="3">PPC-DC</shortName>
            <ecNumber evidence="3">4.1.1.36</ecNumber>
        </recommendedName>
        <alternativeName>
            <fullName evidence="3">CoaC</fullName>
        </alternativeName>
    </domain>
    <domain>
        <recommendedName>
            <fullName evidence="3">Phosphopantothenate--cysteine ligase</fullName>
            <ecNumber evidence="3">6.3.2.5</ecNumber>
        </recommendedName>
        <alternativeName>
            <fullName evidence="3">CoaB</fullName>
        </alternativeName>
        <alternativeName>
            <fullName evidence="3">Phosphopantothenoylcysteine synthetase</fullName>
            <shortName evidence="3">PPC synthetase</shortName>
            <shortName evidence="3">PPC-S</shortName>
        </alternativeName>
    </domain>
</protein>
<keyword evidence="3 4" id="KW-0285">Flavoprotein</keyword>
<feature type="domain" description="DNA/pantothenate metabolism flavoprotein C-terminal" evidence="6">
    <location>
        <begin position="191"/>
        <end position="397"/>
    </location>
</feature>
<dbReference type="eggNOG" id="COG0452">
    <property type="taxonomic scope" value="Bacteria"/>
</dbReference>
<evidence type="ECO:0000313" key="8">
    <source>
        <dbReference type="EMBL" id="CQR26766.1"/>
    </source>
</evidence>
<dbReference type="HOGENOM" id="CLU_033319_0_1_4"/>
<comment type="similarity">
    <text evidence="3 4">In the C-terminal section; belongs to the PPC synthetase family.</text>
</comment>
<dbReference type="Gene3D" id="3.40.50.1950">
    <property type="entry name" value="Flavin prenyltransferase-like"/>
    <property type="match status" value="1"/>
</dbReference>
<dbReference type="InterPro" id="IPR005252">
    <property type="entry name" value="CoaBC"/>
</dbReference>
<dbReference type="PANTHER" id="PTHR14359">
    <property type="entry name" value="HOMO-OLIGOMERIC FLAVIN CONTAINING CYS DECARBOXYLASE FAMILY"/>
    <property type="match status" value="1"/>
</dbReference>
<organism evidence="7 9">
    <name type="scientific">Thiomonas arsenitoxydans (strain DSM 22701 / CIP 110005 / 3As)</name>
    <dbReference type="NCBI Taxonomy" id="426114"/>
    <lineage>
        <taxon>Bacteria</taxon>
        <taxon>Pseudomonadati</taxon>
        <taxon>Pseudomonadota</taxon>
        <taxon>Betaproteobacteria</taxon>
        <taxon>Burkholderiales</taxon>
        <taxon>Thiomonas</taxon>
    </lineage>
</organism>
<dbReference type="GO" id="GO:0015941">
    <property type="term" value="P:pantothenate catabolic process"/>
    <property type="evidence" value="ECO:0007669"/>
    <property type="project" value="InterPro"/>
</dbReference>
<proteinExistence type="inferred from homology"/>
<dbReference type="EMBL" id="CTRI01000002">
    <property type="protein sequence ID" value="CQR26766.1"/>
    <property type="molecule type" value="Genomic_DNA"/>
</dbReference>
<comment type="cofactor">
    <cofactor evidence="3">
        <name>FMN</name>
        <dbReference type="ChEBI" id="CHEBI:58210"/>
    </cofactor>
    <text evidence="3">Binds 1 FMN per subunit.</text>
</comment>
<accession>D6CKW4</accession>
<keyword evidence="1 3" id="KW-0210">Decarboxylase</keyword>
<sequence>MRAVAMDLQGKHIVLAVTGGVAAYKAAELTRLLVKAGATVQVVLTAAGARFVGAATFQALTGRPVFDDLWDTRVGNGMAHIELTRAADLVVVAPATANVLAQAAGGLSDDLLPTLLLASNRPVLFAPAMNREMWGHPATQRNVARLREDGALISGPAAGEQACGEVGEGRMVEPEDLLQDIVAAFQPKLFKGRTVLVTAGPTFEAIDPVRGLTNRSSGKMGYAVARAAREAGARVVLVSGPTALPAPHGVQRVEVSSAQEMFDAVMTQVGAAQVFIATAAVADWRPAQVHAQKQKKREGEGAPTIALQANPDILAAVAALPQPPFCVGFAAESEKLAEHAAAKRVRKNVPLLVGNLGPDTFGRDDNRLELFDAAGHHPLGSGDKLVLARKLIEEIAARLERAGL</sequence>
<dbReference type="GO" id="GO:0015937">
    <property type="term" value="P:coenzyme A biosynthetic process"/>
    <property type="evidence" value="ECO:0007669"/>
    <property type="project" value="UniProtKB-UniRule"/>
</dbReference>
<comment type="pathway">
    <text evidence="3 4">Cofactor biosynthesis; coenzyme A biosynthesis; CoA from (R)-pantothenate: step 3/5.</text>
</comment>
<reference evidence="8 10" key="4">
    <citation type="submission" date="2015-03" db="EMBL/GenBank/DDBJ databases">
        <authorList>
            <person name="Regsiter A."/>
            <person name="william w."/>
        </authorList>
    </citation>
    <scope>NUCLEOTIDE SEQUENCE [LARGE SCALE GENOMIC DNA]</scope>
    <source>
        <strain evidence="8 10">CB1</strain>
    </source>
</reference>
<feature type="binding site" evidence="3">
    <location>
        <position position="343"/>
    </location>
    <ligand>
        <name>CTP</name>
        <dbReference type="ChEBI" id="CHEBI:37563"/>
    </ligand>
</feature>
<feature type="binding site" evidence="3">
    <location>
        <begin position="311"/>
        <end position="314"/>
    </location>
    <ligand>
        <name>CTP</name>
        <dbReference type="ChEBI" id="CHEBI:37563"/>
    </ligand>
</feature>
<comment type="catalytic activity">
    <reaction evidence="3 4">
        <text>(R)-4'-phosphopantothenate + L-cysteine + CTP = N-[(R)-4-phosphopantothenoyl]-L-cysteine + CMP + diphosphate + H(+)</text>
        <dbReference type="Rhea" id="RHEA:19397"/>
        <dbReference type="ChEBI" id="CHEBI:10986"/>
        <dbReference type="ChEBI" id="CHEBI:15378"/>
        <dbReference type="ChEBI" id="CHEBI:33019"/>
        <dbReference type="ChEBI" id="CHEBI:35235"/>
        <dbReference type="ChEBI" id="CHEBI:37563"/>
        <dbReference type="ChEBI" id="CHEBI:59458"/>
        <dbReference type="ChEBI" id="CHEBI:60377"/>
        <dbReference type="EC" id="6.3.2.5"/>
    </reaction>
</comment>
<dbReference type="Pfam" id="PF02441">
    <property type="entry name" value="Flavoprotein"/>
    <property type="match status" value="1"/>
</dbReference>
<feature type="binding site" evidence="3">
    <location>
        <position position="293"/>
    </location>
    <ligand>
        <name>CTP</name>
        <dbReference type="ChEBI" id="CHEBI:37563"/>
    </ligand>
</feature>
<dbReference type="HAMAP" id="MF_02225">
    <property type="entry name" value="CoaBC"/>
    <property type="match status" value="1"/>
</dbReference>
<evidence type="ECO:0000259" key="5">
    <source>
        <dbReference type="Pfam" id="PF02441"/>
    </source>
</evidence>
<reference evidence="7" key="3">
    <citation type="submission" date="2010-07" db="EMBL/GenBank/DDBJ databases">
        <authorList>
            <person name="Genoscope - CEA"/>
        </authorList>
    </citation>
    <scope>NUCLEOTIDE SEQUENCE</scope>
    <source>
        <strain evidence="7">3As</strain>
    </source>
</reference>
<feature type="active site" description="Proton donor" evidence="3">
    <location>
        <position position="163"/>
    </location>
</feature>
<dbReference type="InterPro" id="IPR036551">
    <property type="entry name" value="Flavin_trans-like"/>
</dbReference>
<comment type="pathway">
    <text evidence="3 4">Cofactor biosynthesis; coenzyme A biosynthesis; CoA from (R)-pantothenate: step 2/5.</text>
</comment>
<dbReference type="KEGG" id="thi:THI_1019"/>
<keyword evidence="2 3" id="KW-0456">Lyase</keyword>
<evidence type="ECO:0000259" key="6">
    <source>
        <dbReference type="Pfam" id="PF04127"/>
    </source>
</evidence>
<dbReference type="SUPFAM" id="SSF52507">
    <property type="entry name" value="Homo-oligomeric flavin-containing Cys decarboxylases, HFCD"/>
    <property type="match status" value="1"/>
</dbReference>
<dbReference type="GO" id="GO:0010181">
    <property type="term" value="F:FMN binding"/>
    <property type="evidence" value="ECO:0007669"/>
    <property type="project" value="UniProtKB-UniRule"/>
</dbReference>
<dbReference type="UniPathway" id="UPA00241">
    <property type="reaction ID" value="UER00353"/>
</dbReference>